<dbReference type="AlphaFoldDB" id="A0A6B8VCJ6"/>
<dbReference type="EMBL" id="CP046452">
    <property type="protein sequence ID" value="QGU01853.1"/>
    <property type="molecule type" value="Genomic_DNA"/>
</dbReference>
<organism evidence="1 2">
    <name type="scientific">Corynebacterium kalinowskii</name>
    <dbReference type="NCBI Taxonomy" id="2675216"/>
    <lineage>
        <taxon>Bacteria</taxon>
        <taxon>Bacillati</taxon>
        <taxon>Actinomycetota</taxon>
        <taxon>Actinomycetes</taxon>
        <taxon>Mycobacteriales</taxon>
        <taxon>Corynebacteriaceae</taxon>
        <taxon>Corynebacterium</taxon>
    </lineage>
</organism>
<keyword evidence="2" id="KW-1185">Reference proteome</keyword>
<dbReference type="KEGG" id="ckw:CKALI_04885"/>
<protein>
    <submittedName>
        <fullName evidence="1">Uncharacterized protein</fullName>
    </submittedName>
</protein>
<sequence>MTLMWATRGQNWGFQFLDDGGELDPLPTYKQAFANKTEVPEFVRICSEFTAARIMDPLGRSDHSGRVIPHDFVLRGKMAEGIHSIVDVQELIWPLVAEKYEEIWDRKTF</sequence>
<name>A0A6B8VCJ6_9CORY</name>
<accession>A0A6B8VCJ6</accession>
<dbReference type="RefSeq" id="WP_156192227.1">
    <property type="nucleotide sequence ID" value="NZ_CP046452.1"/>
</dbReference>
<evidence type="ECO:0000313" key="2">
    <source>
        <dbReference type="Proteomes" id="UP000427071"/>
    </source>
</evidence>
<reference evidence="2" key="1">
    <citation type="submission" date="2019-11" db="EMBL/GenBank/DDBJ databases">
        <title>Complete genome sequence of Corynebacterium kalinowskii 1959, a novel Corynebacterium species isolated from soil of a small paddock in Vilsendorf, Germany.</title>
        <authorList>
            <person name="Schaffert L."/>
            <person name="Ruwe M."/>
            <person name="Milse J."/>
            <person name="Hanuschka K."/>
            <person name="Ortseifen V."/>
            <person name="Droste J."/>
            <person name="Brandt D."/>
            <person name="Schlueter L."/>
            <person name="Kutter Y."/>
            <person name="Vinke S."/>
            <person name="Viehoefer P."/>
            <person name="Jacob L."/>
            <person name="Luebke N.-C."/>
            <person name="Schulte-Berndt E."/>
            <person name="Hain C."/>
            <person name="Linder M."/>
            <person name="Schmidt P."/>
            <person name="Wollenschlaeger L."/>
            <person name="Luttermann T."/>
            <person name="Thieme E."/>
            <person name="Hassa J."/>
            <person name="Haak M."/>
            <person name="Wittchen M."/>
            <person name="Mentz A."/>
            <person name="Persicke M."/>
            <person name="Busche T."/>
            <person name="Ruckert C."/>
        </authorList>
    </citation>
    <scope>NUCLEOTIDE SEQUENCE [LARGE SCALE GENOMIC DNA]</scope>
    <source>
        <strain evidence="2">1959</strain>
    </source>
</reference>
<evidence type="ECO:0000313" key="1">
    <source>
        <dbReference type="EMBL" id="QGU01853.1"/>
    </source>
</evidence>
<dbReference type="Proteomes" id="UP000427071">
    <property type="component" value="Chromosome"/>
</dbReference>
<proteinExistence type="predicted"/>
<gene>
    <name evidence="1" type="ORF">CKALI_04885</name>
</gene>